<dbReference type="PANTHER" id="PTHR44520">
    <property type="entry name" value="RESPONSE REGULATOR RCP1-RELATED"/>
    <property type="match status" value="1"/>
</dbReference>
<dbReference type="Gene3D" id="3.40.50.2300">
    <property type="match status" value="1"/>
</dbReference>
<gene>
    <name evidence="3" type="ORF">GCM10010840_25480</name>
</gene>
<keyword evidence="1" id="KW-0597">Phosphoprotein</keyword>
<dbReference type="PANTHER" id="PTHR44520:SF2">
    <property type="entry name" value="RESPONSE REGULATOR RCP1"/>
    <property type="match status" value="1"/>
</dbReference>
<feature type="domain" description="Response regulatory" evidence="2">
    <location>
        <begin position="6"/>
        <end position="126"/>
    </location>
</feature>
<dbReference type="CDD" id="cd17557">
    <property type="entry name" value="REC_Rcp-like"/>
    <property type="match status" value="1"/>
</dbReference>
<proteinExistence type="predicted"/>
<evidence type="ECO:0000256" key="1">
    <source>
        <dbReference type="PROSITE-ProRule" id="PRU00169"/>
    </source>
</evidence>
<dbReference type="SUPFAM" id="SSF52172">
    <property type="entry name" value="CheY-like"/>
    <property type="match status" value="1"/>
</dbReference>
<feature type="modified residue" description="4-aspartylphosphate" evidence="1">
    <location>
        <position position="59"/>
    </location>
</feature>
<comment type="caution">
    <text evidence="3">The sequence shown here is derived from an EMBL/GenBank/DDBJ whole genome shotgun (WGS) entry which is preliminary data.</text>
</comment>
<dbReference type="RefSeq" id="WP_188972554.1">
    <property type="nucleotide sequence ID" value="NZ_BMOL01000012.1"/>
</dbReference>
<protein>
    <submittedName>
        <fullName evidence="3">Response regulator</fullName>
    </submittedName>
</protein>
<reference evidence="4" key="1">
    <citation type="journal article" date="2019" name="Int. J. Syst. Evol. Microbiol.">
        <title>The Global Catalogue of Microorganisms (GCM) 10K type strain sequencing project: providing services to taxonomists for standard genome sequencing and annotation.</title>
        <authorList>
            <consortium name="The Broad Institute Genomics Platform"/>
            <consortium name="The Broad Institute Genome Sequencing Center for Infectious Disease"/>
            <person name="Wu L."/>
            <person name="Ma J."/>
        </authorList>
    </citation>
    <scope>NUCLEOTIDE SEQUENCE [LARGE SCALE GENOMIC DNA]</scope>
    <source>
        <strain evidence="4">JCM 15442</strain>
    </source>
</reference>
<evidence type="ECO:0000313" key="3">
    <source>
        <dbReference type="EMBL" id="GGL86403.1"/>
    </source>
</evidence>
<keyword evidence="4" id="KW-1185">Reference proteome</keyword>
<dbReference type="Proteomes" id="UP000639973">
    <property type="component" value="Unassembled WGS sequence"/>
</dbReference>
<name>A0ABQ2GCF8_9DEIO</name>
<evidence type="ECO:0000313" key="4">
    <source>
        <dbReference type="Proteomes" id="UP000639973"/>
    </source>
</evidence>
<dbReference type="EMBL" id="BMOL01000012">
    <property type="protein sequence ID" value="GGL86403.1"/>
    <property type="molecule type" value="Genomic_DNA"/>
</dbReference>
<dbReference type="PROSITE" id="PS50110">
    <property type="entry name" value="RESPONSE_REGULATORY"/>
    <property type="match status" value="1"/>
</dbReference>
<dbReference type="SMART" id="SM00448">
    <property type="entry name" value="REC"/>
    <property type="match status" value="1"/>
</dbReference>
<dbReference type="InterPro" id="IPR011006">
    <property type="entry name" value="CheY-like_superfamily"/>
</dbReference>
<dbReference type="InterPro" id="IPR001789">
    <property type="entry name" value="Sig_transdc_resp-reg_receiver"/>
</dbReference>
<accession>A0ABQ2GCF8</accession>
<organism evidence="3 4">
    <name type="scientific">Deinococcus aerolatus</name>
    <dbReference type="NCBI Taxonomy" id="522487"/>
    <lineage>
        <taxon>Bacteria</taxon>
        <taxon>Thermotogati</taxon>
        <taxon>Deinococcota</taxon>
        <taxon>Deinococci</taxon>
        <taxon>Deinococcales</taxon>
        <taxon>Deinococcaceae</taxon>
        <taxon>Deinococcus</taxon>
    </lineage>
</organism>
<dbReference type="Pfam" id="PF00072">
    <property type="entry name" value="Response_reg"/>
    <property type="match status" value="1"/>
</dbReference>
<sequence length="139" mass="15523">MSLPRHYLLVDDNLQDRMLAQEAFELLCPACILICVESGAAALDFLQSGLVQPDVVLLDLNMPGMNGFEVLQEMKRDARLVRIPVVILTTSGVQKDIEQAYTLHASSYLVKSASFTSFLQQLERVLEYWRTSRTASSSA</sequence>
<dbReference type="InterPro" id="IPR052893">
    <property type="entry name" value="TCS_response_regulator"/>
</dbReference>
<evidence type="ECO:0000259" key="2">
    <source>
        <dbReference type="PROSITE" id="PS50110"/>
    </source>
</evidence>